<keyword evidence="5" id="KW-1185">Reference proteome</keyword>
<dbReference type="InterPro" id="IPR058917">
    <property type="entry name" value="RESC6_dom"/>
</dbReference>
<reference evidence="4 5" key="1">
    <citation type="submission" date="2024-02" db="EMBL/GenBank/DDBJ databases">
        <authorList>
            <person name="Chen Y."/>
            <person name="Shah S."/>
            <person name="Dougan E. K."/>
            <person name="Thang M."/>
            <person name="Chan C."/>
        </authorList>
    </citation>
    <scope>NUCLEOTIDE SEQUENCE [LARGE SCALE GENOMIC DNA]</scope>
</reference>
<keyword evidence="1" id="KW-0175">Coiled coil</keyword>
<dbReference type="PANTHER" id="PTHR21228">
    <property type="entry name" value="FAST LEU-RICH DOMAIN-CONTAINING"/>
    <property type="match status" value="1"/>
</dbReference>
<evidence type="ECO:0000256" key="1">
    <source>
        <dbReference type="SAM" id="Coils"/>
    </source>
</evidence>
<gene>
    <name evidence="4" type="ORF">CCMP2556_LOCUS46173</name>
</gene>
<feature type="compositionally biased region" description="Basic and acidic residues" evidence="2">
    <location>
        <begin position="788"/>
        <end position="802"/>
    </location>
</feature>
<dbReference type="Pfam" id="PF26188">
    <property type="entry name" value="RESC6"/>
    <property type="match status" value="1"/>
</dbReference>
<feature type="domain" description="RNA-editing substrate-binding complex 6 protein" evidence="3">
    <location>
        <begin position="212"/>
        <end position="353"/>
    </location>
</feature>
<feature type="compositionally biased region" description="Polar residues" evidence="2">
    <location>
        <begin position="810"/>
        <end position="822"/>
    </location>
</feature>
<dbReference type="Proteomes" id="UP001642484">
    <property type="component" value="Unassembled WGS sequence"/>
</dbReference>
<feature type="compositionally biased region" description="Basic and acidic residues" evidence="2">
    <location>
        <begin position="724"/>
        <end position="733"/>
    </location>
</feature>
<evidence type="ECO:0000259" key="3">
    <source>
        <dbReference type="Pfam" id="PF26188"/>
    </source>
</evidence>
<evidence type="ECO:0000256" key="2">
    <source>
        <dbReference type="SAM" id="MobiDB-lite"/>
    </source>
</evidence>
<protein>
    <recommendedName>
        <fullName evidence="3">RNA-editing substrate-binding complex 6 protein domain-containing protein</fullName>
    </recommendedName>
</protein>
<accession>A0ABP0RAG3</accession>
<sequence>MTVGHQLISEGRWMQPEVDLLQAFLPLGGVAVDAGAGNSYRPAIMGQITYFHNTPVWGVPLRLPLNWPPWVGRVDSRRLLTPAMEWFGPAPLFAEPKRREGPRLSRKSAEELEIEEARNRQKELQEIIVTAENVETILSTVRELEGAIVISTALHRLGKVKVSAHVFRDPRFHLLLERFKSRLPFFGSRQIANSLHGLGAISYRGGGAWVEMVSIQTQRRIHEFEPQHVSNTLWACARMQLQEPLMLRALTCRAIEDIDRFCPLDISICTWAFATLKHREAEWLRAVVRARCEFADFSPQNMSNFVWGLSTLGFRHDNMVLAVGREAARKIRDFIPQELSNFSWALATMDLCDNLILRAIAEEVDRRGDEVNSWDPQSLSNMMWAYATLALKDDPLFQRLLDASIARIEDHDTQNLANTSWAAAMVGFRYSRWLDACARKAVEKIQECQTLHLAQLAFAFARFVAKGDQHQFLPTLLKETLRRLEEFPPQSLFDVHDALVFFQAFPAPPSGECLRMERRLSEHFEDTARTLETFARRSAERGGRPSMEEVTKYQRSVEQADIVTLGEHWTLAFLKRFGLLCSSEDRFIHSARRRILDFRDEASVTDPVSRSIFHRAQCVWQLGIQGDTDGALADGLFESGEPVAGAPAGHGLYVCRLRHTREGDAEIQALCAALDTSVMRSGRVPEGLKLNLHLSDVPCVSCLGCTLQFQCRFPGVLQISFDRGRVQSEDSRPIPRPPPPPSKRGNPVPYAPLPTTPPHDGVDRSMVRKERPKDEDRTSFYLNPLAPRRPDGASKGGEEAVPHKLVHGRNGSQQTYYFSSAPSFYGSDDYEAC</sequence>
<evidence type="ECO:0000313" key="4">
    <source>
        <dbReference type="EMBL" id="CAK9097209.1"/>
    </source>
</evidence>
<dbReference type="InterPro" id="IPR050870">
    <property type="entry name" value="FAST_kinase"/>
</dbReference>
<evidence type="ECO:0000313" key="5">
    <source>
        <dbReference type="Proteomes" id="UP001642484"/>
    </source>
</evidence>
<feature type="coiled-coil region" evidence="1">
    <location>
        <begin position="107"/>
        <end position="134"/>
    </location>
</feature>
<feature type="region of interest" description="Disordered" evidence="2">
    <location>
        <begin position="724"/>
        <end position="833"/>
    </location>
</feature>
<comment type="caution">
    <text evidence="4">The sequence shown here is derived from an EMBL/GenBank/DDBJ whole genome shotgun (WGS) entry which is preliminary data.</text>
</comment>
<dbReference type="EMBL" id="CAXAMN010025695">
    <property type="protein sequence ID" value="CAK9097209.1"/>
    <property type="molecule type" value="Genomic_DNA"/>
</dbReference>
<name>A0ABP0RAG3_9DINO</name>
<organism evidence="4 5">
    <name type="scientific">Durusdinium trenchii</name>
    <dbReference type="NCBI Taxonomy" id="1381693"/>
    <lineage>
        <taxon>Eukaryota</taxon>
        <taxon>Sar</taxon>
        <taxon>Alveolata</taxon>
        <taxon>Dinophyceae</taxon>
        <taxon>Suessiales</taxon>
        <taxon>Symbiodiniaceae</taxon>
        <taxon>Durusdinium</taxon>
    </lineage>
</organism>
<proteinExistence type="predicted"/>
<feature type="compositionally biased region" description="Basic and acidic residues" evidence="2">
    <location>
        <begin position="760"/>
        <end position="778"/>
    </location>
</feature>
<dbReference type="PANTHER" id="PTHR21228:SF40">
    <property type="entry name" value="LD45607P"/>
    <property type="match status" value="1"/>
</dbReference>